<evidence type="ECO:0000313" key="4">
    <source>
        <dbReference type="Proteomes" id="UP000002412"/>
    </source>
</evidence>
<proteinExistence type="predicted"/>
<gene>
    <name evidence="3" type="ordered locus">YpsIP31758_B0115</name>
</gene>
<accession>A0A0U1QTF3</accession>
<dbReference type="KEGG" id="ypi:YpsIP31758_B0115"/>
<dbReference type="EMBL" id="CP000719">
    <property type="protein sequence ID" value="ABS45662.1"/>
    <property type="molecule type" value="Genomic_DNA"/>
</dbReference>
<geneLocation type="plasmid" evidence="4">
    <name>plasmid_153kb</name>
</geneLocation>
<keyword evidence="3" id="KW-0614">Plasmid</keyword>
<organism evidence="3 4">
    <name type="scientific">Yersinia pseudotuberculosis serotype O:1b (strain IP 31758)</name>
    <dbReference type="NCBI Taxonomy" id="349747"/>
    <lineage>
        <taxon>Bacteria</taxon>
        <taxon>Pseudomonadati</taxon>
        <taxon>Pseudomonadota</taxon>
        <taxon>Gammaproteobacteria</taxon>
        <taxon>Enterobacterales</taxon>
        <taxon>Yersiniaceae</taxon>
        <taxon>Yersinia</taxon>
    </lineage>
</organism>
<feature type="compositionally biased region" description="Polar residues" evidence="1">
    <location>
        <begin position="24"/>
        <end position="59"/>
    </location>
</feature>
<evidence type="ECO:0000313" key="3">
    <source>
        <dbReference type="EMBL" id="ABS45662.1"/>
    </source>
</evidence>
<dbReference type="HOGENOM" id="CLU_058378_1_0_6"/>
<dbReference type="AlphaFoldDB" id="A0A0U1QTF3"/>
<feature type="signal peptide" evidence="2">
    <location>
        <begin position="1"/>
        <end position="22"/>
    </location>
</feature>
<reference evidence="3 4" key="1">
    <citation type="journal article" date="2007" name="PLoS Genet.">
        <title>The complete genome sequence of Yersinia pseudotuberculosis IP31758, the causative agent of Far East scarlet-like fever.</title>
        <authorList>
            <person name="Eppinger M."/>
            <person name="Rosovitz M.J."/>
            <person name="Fricke W.F."/>
            <person name="Rasko D.A."/>
            <person name="Kokorina G."/>
            <person name="Fayolle C."/>
            <person name="Lindler L.E."/>
            <person name="Carniel E."/>
            <person name="Ravel J."/>
        </authorList>
    </citation>
    <scope>NUCLEOTIDE SEQUENCE [LARGE SCALE GENOMIC DNA]</scope>
    <source>
        <strain evidence="3 4">IP 31758</strain>
        <plasmid evidence="4">Plasmid plasmid_153kb</plasmid>
    </source>
</reference>
<sequence length="361" mass="38911">MKFRYKLITLIILTATTANTSAAQQKPTTTITPAQSANVASQKGEPSTAQAQSDSTDSNSHVDDNSIQPKDRPPESGLGLQVAPPQVVYPASQQIVEETLTDLESLQLTPEQSNRLKEINLERSRQKSSPYISPPNPVTRTLLVNLNAGVTPPTIRLATGQLSTIVFSDMNGQAWNINRVSINCVQFNSALGCEKEKGTEQTNIITIEPKQPTAYGNITVTLNGLSTPVIFILTSGQKDVDMRVDAKLTGHNPDAEQSISLTGMPSIDSEMTSFLDGVPPKSAKRLKVTGLDDVEAWAYNDAMYVRANANAQYPAYISAGRSTTGMSIYKYAQTYSNVTFTTGGRAVTVSIENSDTASSDK</sequence>
<feature type="region of interest" description="Disordered" evidence="1">
    <location>
        <begin position="20"/>
        <end position="81"/>
    </location>
</feature>
<name>A0A0U1QTF3_YERP3</name>
<evidence type="ECO:0000256" key="1">
    <source>
        <dbReference type="SAM" id="MobiDB-lite"/>
    </source>
</evidence>
<dbReference type="Pfam" id="PF12293">
    <property type="entry name" value="T4BSS_DotH_IcmK"/>
    <property type="match status" value="1"/>
</dbReference>
<keyword evidence="2" id="KW-0732">Signal</keyword>
<dbReference type="Proteomes" id="UP000002412">
    <property type="component" value="Plasmid p_153kb"/>
</dbReference>
<dbReference type="InterPro" id="IPR022073">
    <property type="entry name" value="T4BSS_DotH_IcmK"/>
</dbReference>
<dbReference type="RefSeq" id="WP_011988506.1">
    <property type="nucleotide sequence ID" value="NC_009705.1"/>
</dbReference>
<protein>
    <submittedName>
        <fullName evidence="3">Putative type IV secretion system protein IcmK/DotH</fullName>
    </submittedName>
</protein>
<feature type="chain" id="PRO_5006713853" evidence="2">
    <location>
        <begin position="23"/>
        <end position="361"/>
    </location>
</feature>
<evidence type="ECO:0000256" key="2">
    <source>
        <dbReference type="SAM" id="SignalP"/>
    </source>
</evidence>
<feature type="compositionally biased region" description="Basic and acidic residues" evidence="1">
    <location>
        <begin position="60"/>
        <end position="74"/>
    </location>
</feature>